<dbReference type="SUPFAM" id="SSF51735">
    <property type="entry name" value="NAD(P)-binding Rossmann-fold domains"/>
    <property type="match status" value="1"/>
</dbReference>
<reference evidence="1" key="1">
    <citation type="submission" date="2021-10" db="EMBL/GenBank/DDBJ databases">
        <authorList>
            <person name="Piombo E."/>
        </authorList>
    </citation>
    <scope>NUCLEOTIDE SEQUENCE</scope>
</reference>
<keyword evidence="2" id="KW-1185">Reference proteome</keyword>
<accession>A0A9N9ZGS9</accession>
<dbReference type="PANTHER" id="PTHR14097">
    <property type="entry name" value="OXIDOREDUCTASE HTATIP2"/>
    <property type="match status" value="1"/>
</dbReference>
<name>A0A9N9ZGS9_9HYPO</name>
<dbReference type="InterPro" id="IPR036291">
    <property type="entry name" value="NAD(P)-bd_dom_sf"/>
</dbReference>
<dbReference type="Proteomes" id="UP000775872">
    <property type="component" value="Unassembled WGS sequence"/>
</dbReference>
<dbReference type="PANTHER" id="PTHR14097:SF9">
    <property type="entry name" value="EPIMERASE, PUTATIVE (AFU_ORTHOLOGUE AFUA_8G07320)-RELATED"/>
    <property type="match status" value="1"/>
</dbReference>
<organism evidence="1 2">
    <name type="scientific">Clonostachys solani</name>
    <dbReference type="NCBI Taxonomy" id="160281"/>
    <lineage>
        <taxon>Eukaryota</taxon>
        <taxon>Fungi</taxon>
        <taxon>Dikarya</taxon>
        <taxon>Ascomycota</taxon>
        <taxon>Pezizomycotina</taxon>
        <taxon>Sordariomycetes</taxon>
        <taxon>Hypocreomycetidae</taxon>
        <taxon>Hypocreales</taxon>
        <taxon>Bionectriaceae</taxon>
        <taxon>Clonostachys</taxon>
    </lineage>
</organism>
<dbReference type="AlphaFoldDB" id="A0A9N9ZGS9"/>
<evidence type="ECO:0000313" key="2">
    <source>
        <dbReference type="Proteomes" id="UP000775872"/>
    </source>
</evidence>
<dbReference type="Gene3D" id="3.40.50.720">
    <property type="entry name" value="NAD(P)-binding Rossmann-like Domain"/>
    <property type="match status" value="1"/>
</dbReference>
<sequence length="240" mass="26347">MKLVICGGTGYVATELIRQGLALPQISNLVVLSRRPITVPDGANAAKLKQVLIEKYDEYPDNVKKELSGASGCIWTVAITPSKATRYDFEVVRTVCQTSTMAFLNAFMDTKPTSKFRFIYMSGATVERDQTKRPWFHADYVLMRGETESKVEAFAKEHSDHVEAQIVKPGLITSTATLTRAASSAFLKGLSLMVGFIQSLTVQEISAAMLSQVVNGFEKDVLGTDDLKRIGQDVLSKGEE</sequence>
<dbReference type="OrthoDB" id="3535423at2759"/>
<comment type="caution">
    <text evidence="1">The sequence shown here is derived from an EMBL/GenBank/DDBJ whole genome shotgun (WGS) entry which is preliminary data.</text>
</comment>
<evidence type="ECO:0000313" key="1">
    <source>
        <dbReference type="EMBL" id="CAH0055324.1"/>
    </source>
</evidence>
<protein>
    <recommendedName>
        <fullName evidence="3">NAD(P)-binding domain-containing protein</fullName>
    </recommendedName>
</protein>
<proteinExistence type="predicted"/>
<evidence type="ECO:0008006" key="3">
    <source>
        <dbReference type="Google" id="ProtNLM"/>
    </source>
</evidence>
<dbReference type="EMBL" id="CABFOC020000056">
    <property type="protein sequence ID" value="CAH0055324.1"/>
    <property type="molecule type" value="Genomic_DNA"/>
</dbReference>
<gene>
    <name evidence="1" type="ORF">CSOL1703_00017426</name>
</gene>